<dbReference type="Proteomes" id="UP001286313">
    <property type="component" value="Unassembled WGS sequence"/>
</dbReference>
<feature type="region of interest" description="Disordered" evidence="2">
    <location>
        <begin position="801"/>
        <end position="833"/>
    </location>
</feature>
<feature type="compositionally biased region" description="Basic residues" evidence="2">
    <location>
        <begin position="944"/>
        <end position="962"/>
    </location>
</feature>
<proteinExistence type="predicted"/>
<keyword evidence="1" id="KW-0175">Coiled coil</keyword>
<organism evidence="3 4">
    <name type="scientific">Petrolisthes cinctipes</name>
    <name type="common">Flat porcelain crab</name>
    <dbReference type="NCBI Taxonomy" id="88211"/>
    <lineage>
        <taxon>Eukaryota</taxon>
        <taxon>Metazoa</taxon>
        <taxon>Ecdysozoa</taxon>
        <taxon>Arthropoda</taxon>
        <taxon>Crustacea</taxon>
        <taxon>Multicrustacea</taxon>
        <taxon>Malacostraca</taxon>
        <taxon>Eumalacostraca</taxon>
        <taxon>Eucarida</taxon>
        <taxon>Decapoda</taxon>
        <taxon>Pleocyemata</taxon>
        <taxon>Anomura</taxon>
        <taxon>Galatheoidea</taxon>
        <taxon>Porcellanidae</taxon>
        <taxon>Petrolisthes</taxon>
    </lineage>
</organism>
<keyword evidence="4" id="KW-1185">Reference proteome</keyword>
<evidence type="ECO:0000256" key="1">
    <source>
        <dbReference type="SAM" id="Coils"/>
    </source>
</evidence>
<feature type="region of interest" description="Disordered" evidence="2">
    <location>
        <begin position="1"/>
        <end position="23"/>
    </location>
</feature>
<dbReference type="PANTHER" id="PTHR46918:SF1">
    <property type="entry name" value="SYNAPTONEMAL COMPLEX PROTEIN 1"/>
    <property type="match status" value="1"/>
</dbReference>
<dbReference type="InterPro" id="IPR008827">
    <property type="entry name" value="SYCP1"/>
</dbReference>
<dbReference type="AlphaFoldDB" id="A0AAE1GMS0"/>
<comment type="caution">
    <text evidence="3">The sequence shown here is derived from an EMBL/GenBank/DDBJ whole genome shotgun (WGS) entry which is preliminary data.</text>
</comment>
<feature type="coiled-coil region" evidence="1">
    <location>
        <begin position="733"/>
        <end position="774"/>
    </location>
</feature>
<name>A0AAE1GMS0_PETCI</name>
<dbReference type="PANTHER" id="PTHR46918">
    <property type="entry name" value="SYNAPTONEMAL COMPLEX PROTEIN 1"/>
    <property type="match status" value="1"/>
</dbReference>
<feature type="coiled-coil region" evidence="1">
    <location>
        <begin position="41"/>
        <end position="100"/>
    </location>
</feature>
<evidence type="ECO:0000313" key="3">
    <source>
        <dbReference type="EMBL" id="KAK3894797.1"/>
    </source>
</evidence>
<feature type="region of interest" description="Disordered" evidence="2">
    <location>
        <begin position="686"/>
        <end position="706"/>
    </location>
</feature>
<protein>
    <recommendedName>
        <fullName evidence="5">Synaptonemal complex protein 1</fullName>
    </recommendedName>
</protein>
<dbReference type="EMBL" id="JAWQEG010000091">
    <property type="protein sequence ID" value="KAK3894797.1"/>
    <property type="molecule type" value="Genomic_DNA"/>
</dbReference>
<evidence type="ECO:0000313" key="4">
    <source>
        <dbReference type="Proteomes" id="UP001286313"/>
    </source>
</evidence>
<feature type="region of interest" description="Disordered" evidence="2">
    <location>
        <begin position="941"/>
        <end position="983"/>
    </location>
</feature>
<dbReference type="GO" id="GO:0007130">
    <property type="term" value="P:synaptonemal complex assembly"/>
    <property type="evidence" value="ECO:0007669"/>
    <property type="project" value="InterPro"/>
</dbReference>
<evidence type="ECO:0000256" key="2">
    <source>
        <dbReference type="SAM" id="MobiDB-lite"/>
    </source>
</evidence>
<reference evidence="3" key="1">
    <citation type="submission" date="2023-10" db="EMBL/GenBank/DDBJ databases">
        <title>Genome assemblies of two species of porcelain crab, Petrolisthes cinctipes and Petrolisthes manimaculis (Anomura: Porcellanidae).</title>
        <authorList>
            <person name="Angst P."/>
        </authorList>
    </citation>
    <scope>NUCLEOTIDE SEQUENCE</scope>
    <source>
        <strain evidence="3">PB745_01</strain>
        <tissue evidence="3">Gill</tissue>
    </source>
</reference>
<feature type="compositionally biased region" description="Low complexity" evidence="2">
    <location>
        <begin position="820"/>
        <end position="829"/>
    </location>
</feature>
<accession>A0AAE1GMS0</accession>
<gene>
    <name evidence="3" type="ORF">Pcinc_001455</name>
</gene>
<sequence>MSGTRLFPSGNGRNYPVTGIGLRTHPTLESTRTMATWVGENKKSEQDMVNLHQQLQKEADQIVKWKAAMEVHTKNLEQQLEEAQGVMEVHRHKLKELQLHSEHLSQSLINERQERELHLDKVTHTRQMYLTLKDQHEHLSESVSHFQHIRNEYSAEQQSHISQLRELNENCSAYVSQLEHLNAQREENMCIMENLKEEYNVKMTSKKVELLELEEKVAKKREEYQSVAKRLGSTEAELAAVLHQNTELTSHLEDAERELQRAREDFREAIDSLTSMAEKVEMELRLEGERLKESQKEFHEAAEQILLLKKGNDRLEGANSELSDKVTALLSRKQELEEESVQLSNAIALLEATHADLLLQVGQAQARVSELSSQLADLEIMCRDLEVDRVEALRELDSCNLSKTAEAERFQKLESQVTTLKKEMLIQQQSQAELREEEAIKEKLIHELEILTKQQDEDLMKMKERLNQLQTKASDAENSKIQVDDQLTVLQSDSNKLSVELQLKKQEYKGLLKETKNVKFQVKNLEKEVKLKVKKDLKENKANKKMEERIASLESEQEAKIQETKTWQQTVYEQEKQLEEKEHAVEVCQDKMKESVNEKQQLSSLIKSSDEDLATLRTEMQREQDDLRAEVISKEATLKESVETHTLVISKMQEELKQAQRSEEIAQLKQQHQVELENLRNLEKEALSEETSAKAESETATKETQRTKLECDGKVKEMMSLLEKYNSDKDISLKENKEQREARQAQVAELTLEKAVLQKEVEVLKAEVMKAREKSTPVKMLEEFSLKTSISPCKNNFVEPLVPKTPRTPRVAQSQDSHLLSKSPLLTKPPETKNEGFKVTSILKLDGRMKRTLLPPKQQKHVIFKIPSLQSNSVDSSSDAMALEVTDSDDGFEIKRSAPARATKIPKANIAPFTHTTSTDKDTSATSVGEKKTDPFHFFLHAGGKVHGKRKKDRKGLYQRKKLREESTIDPKASTRHNPCLKT</sequence>
<dbReference type="GO" id="GO:0000795">
    <property type="term" value="C:synaptonemal complex"/>
    <property type="evidence" value="ECO:0007669"/>
    <property type="project" value="InterPro"/>
</dbReference>
<evidence type="ECO:0008006" key="5">
    <source>
        <dbReference type="Google" id="ProtNLM"/>
    </source>
</evidence>